<dbReference type="GO" id="GO:0015628">
    <property type="term" value="P:protein secretion by the type II secretion system"/>
    <property type="evidence" value="ECO:0007669"/>
    <property type="project" value="InterPro"/>
</dbReference>
<evidence type="ECO:0000256" key="9">
    <source>
        <dbReference type="ARBA" id="ARBA00025772"/>
    </source>
</evidence>
<feature type="domain" description="General secretion pathway GspH" evidence="12">
    <location>
        <begin position="42"/>
        <end position="162"/>
    </location>
</feature>
<evidence type="ECO:0000256" key="5">
    <source>
        <dbReference type="ARBA" id="ARBA00022519"/>
    </source>
</evidence>
<keyword evidence="5" id="KW-0997">Cell inner membrane</keyword>
<evidence type="ECO:0000256" key="8">
    <source>
        <dbReference type="ARBA" id="ARBA00023136"/>
    </source>
</evidence>
<protein>
    <recommendedName>
        <fullName evidence="2">Type II secretion system protein H</fullName>
    </recommendedName>
    <alternativeName>
        <fullName evidence="10">General secretion pathway protein H</fullName>
    </alternativeName>
</protein>
<proteinExistence type="inferred from homology"/>
<reference evidence="14" key="1">
    <citation type="submission" date="2015-05" db="EMBL/GenBank/DDBJ databases">
        <title>Draft genome of Nitrosomonas communis strain Nm2.</title>
        <authorList>
            <person name="Kozlowski J.A."/>
            <person name="Kits K.D."/>
            <person name="Stein L.Y."/>
        </authorList>
    </citation>
    <scope>NUCLEOTIDE SEQUENCE [LARGE SCALE GENOMIC DNA]</scope>
    <source>
        <strain evidence="14">Nm2</strain>
    </source>
</reference>
<dbReference type="AlphaFoldDB" id="A0A0F7KFR4"/>
<accession>A0A0F7KFR4</accession>
<dbReference type="GO" id="GO:0015627">
    <property type="term" value="C:type II protein secretion system complex"/>
    <property type="evidence" value="ECO:0007669"/>
    <property type="project" value="InterPro"/>
</dbReference>
<reference evidence="13 14" key="2">
    <citation type="journal article" date="2016" name="Genome Announc.">
        <title>Genome Sequence of Nitrosomonas communis Strain Nm2, a Mesophilic Ammonia-Oxidizing Bacterium Isolated from Mediterranean Soil.</title>
        <authorList>
            <person name="Kozlowski J.A."/>
            <person name="Kits K.D."/>
            <person name="Stein L.Y."/>
        </authorList>
    </citation>
    <scope>NUCLEOTIDE SEQUENCE [LARGE SCALE GENOMIC DNA]</scope>
    <source>
        <strain evidence="13 14">Nm2</strain>
    </source>
</reference>
<evidence type="ECO:0000256" key="6">
    <source>
        <dbReference type="ARBA" id="ARBA00022692"/>
    </source>
</evidence>
<keyword evidence="7 11" id="KW-1133">Transmembrane helix</keyword>
<evidence type="ECO:0000256" key="3">
    <source>
        <dbReference type="ARBA" id="ARBA00022475"/>
    </source>
</evidence>
<evidence type="ECO:0000256" key="10">
    <source>
        <dbReference type="ARBA" id="ARBA00030775"/>
    </source>
</evidence>
<evidence type="ECO:0000313" key="13">
    <source>
        <dbReference type="EMBL" id="AKH39285.1"/>
    </source>
</evidence>
<keyword evidence="14" id="KW-1185">Reference proteome</keyword>
<dbReference type="RefSeq" id="WP_046851305.1">
    <property type="nucleotide sequence ID" value="NZ_CBDIPD010000064.1"/>
</dbReference>
<evidence type="ECO:0000313" key="14">
    <source>
        <dbReference type="Proteomes" id="UP000034156"/>
    </source>
</evidence>
<dbReference type="SUPFAM" id="SSF54523">
    <property type="entry name" value="Pili subunits"/>
    <property type="match status" value="1"/>
</dbReference>
<keyword evidence="8 11" id="KW-0472">Membrane</keyword>
<dbReference type="EMBL" id="CP011451">
    <property type="protein sequence ID" value="AKH39285.1"/>
    <property type="molecule type" value="Genomic_DNA"/>
</dbReference>
<gene>
    <name evidence="13" type="ORF">AAW31_18095</name>
</gene>
<dbReference type="InterPro" id="IPR022346">
    <property type="entry name" value="T2SS_GspH"/>
</dbReference>
<sequence length="172" mass="18135">MLVNSGFTMLELMIALSIGAILATIAVPSYQSMMVQSRLATQANEFLTALHFSRSEAVKRGIRITMCKSSSGTTCTAGSNWQDGWIVYSDSGTAGTMDGSDQILRVFPALKGSTMDGGSKFADWIAYLPNGSSRGAGGLVGTGTFTLCNSTKGRKITINGTGRPYTETMSSC</sequence>
<dbReference type="KEGG" id="nco:AAW31_18095"/>
<keyword evidence="4" id="KW-0488">Methylation</keyword>
<keyword evidence="3" id="KW-1003">Cell membrane</keyword>
<dbReference type="OrthoDB" id="8592199at2"/>
<dbReference type="InterPro" id="IPR012902">
    <property type="entry name" value="N_methyl_site"/>
</dbReference>
<name>A0A0F7KFR4_9PROT</name>
<dbReference type="Pfam" id="PF12019">
    <property type="entry name" value="GspH"/>
    <property type="match status" value="1"/>
</dbReference>
<keyword evidence="6 11" id="KW-0812">Transmembrane</keyword>
<evidence type="ECO:0000256" key="11">
    <source>
        <dbReference type="SAM" id="Phobius"/>
    </source>
</evidence>
<dbReference type="Pfam" id="PF07963">
    <property type="entry name" value="N_methyl"/>
    <property type="match status" value="1"/>
</dbReference>
<evidence type="ECO:0000256" key="2">
    <source>
        <dbReference type="ARBA" id="ARBA00021549"/>
    </source>
</evidence>
<evidence type="ECO:0000256" key="4">
    <source>
        <dbReference type="ARBA" id="ARBA00022481"/>
    </source>
</evidence>
<dbReference type="GO" id="GO:0005886">
    <property type="term" value="C:plasma membrane"/>
    <property type="evidence" value="ECO:0007669"/>
    <property type="project" value="UniProtKB-SubCell"/>
</dbReference>
<dbReference type="Proteomes" id="UP000034156">
    <property type="component" value="Chromosome"/>
</dbReference>
<evidence type="ECO:0000259" key="12">
    <source>
        <dbReference type="Pfam" id="PF12019"/>
    </source>
</evidence>
<feature type="transmembrane region" description="Helical" evidence="11">
    <location>
        <begin position="12"/>
        <end position="30"/>
    </location>
</feature>
<evidence type="ECO:0000256" key="1">
    <source>
        <dbReference type="ARBA" id="ARBA00004377"/>
    </source>
</evidence>
<organism evidence="13 14">
    <name type="scientific">Nitrosomonas communis</name>
    <dbReference type="NCBI Taxonomy" id="44574"/>
    <lineage>
        <taxon>Bacteria</taxon>
        <taxon>Pseudomonadati</taxon>
        <taxon>Pseudomonadota</taxon>
        <taxon>Betaproteobacteria</taxon>
        <taxon>Nitrosomonadales</taxon>
        <taxon>Nitrosomonadaceae</taxon>
        <taxon>Nitrosomonas</taxon>
    </lineage>
</organism>
<comment type="subcellular location">
    <subcellularLocation>
        <location evidence="1">Cell inner membrane</location>
        <topology evidence="1">Single-pass membrane protein</topology>
    </subcellularLocation>
</comment>
<comment type="similarity">
    <text evidence="9">Belongs to the GSP H family.</text>
</comment>
<dbReference type="NCBIfam" id="TIGR02532">
    <property type="entry name" value="IV_pilin_GFxxxE"/>
    <property type="match status" value="1"/>
</dbReference>
<dbReference type="InterPro" id="IPR045584">
    <property type="entry name" value="Pilin-like"/>
</dbReference>
<dbReference type="PATRIC" id="fig|44574.3.peg.4348"/>
<dbReference type="Gene3D" id="3.55.40.10">
    <property type="entry name" value="minor pseudopilin epsh domain"/>
    <property type="match status" value="1"/>
</dbReference>
<evidence type="ECO:0000256" key="7">
    <source>
        <dbReference type="ARBA" id="ARBA00022989"/>
    </source>
</evidence>